<evidence type="ECO:0000256" key="14">
    <source>
        <dbReference type="SAM" id="Coils"/>
    </source>
</evidence>
<dbReference type="InterPro" id="IPR035979">
    <property type="entry name" value="RBD_domain_sf"/>
</dbReference>
<accession>G0VCN6</accession>
<evidence type="ECO:0000256" key="12">
    <source>
        <dbReference type="PROSITE-ProRule" id="PRU00176"/>
    </source>
</evidence>
<dbReference type="InterPro" id="IPR039171">
    <property type="entry name" value="Cwc2/Slt11"/>
</dbReference>
<dbReference type="InterPro" id="IPR032297">
    <property type="entry name" value="Torus"/>
</dbReference>
<keyword evidence="5 13" id="KW-0479">Metal-binding</keyword>
<evidence type="ECO:0000256" key="2">
    <source>
        <dbReference type="ARBA" id="ARBA00008024"/>
    </source>
</evidence>
<dbReference type="GO" id="GO:0045292">
    <property type="term" value="P:mRNA cis splicing, via spliceosome"/>
    <property type="evidence" value="ECO:0007669"/>
    <property type="project" value="EnsemblFungi"/>
</dbReference>
<organism evidence="17 18">
    <name type="scientific">Naumovozyma castellii</name>
    <name type="common">Yeast</name>
    <name type="synonym">Saccharomyces castellii</name>
    <dbReference type="NCBI Taxonomy" id="27288"/>
    <lineage>
        <taxon>Eukaryota</taxon>
        <taxon>Fungi</taxon>
        <taxon>Dikarya</taxon>
        <taxon>Ascomycota</taxon>
        <taxon>Saccharomycotina</taxon>
        <taxon>Saccharomycetes</taxon>
        <taxon>Saccharomycetales</taxon>
        <taxon>Saccharomycetaceae</taxon>
        <taxon>Naumovozyma</taxon>
    </lineage>
</organism>
<dbReference type="GO" id="GO:0000974">
    <property type="term" value="C:Prp19 complex"/>
    <property type="evidence" value="ECO:0007669"/>
    <property type="project" value="EnsemblFungi"/>
</dbReference>
<evidence type="ECO:0000256" key="4">
    <source>
        <dbReference type="ARBA" id="ARBA00022664"/>
    </source>
</evidence>
<evidence type="ECO:0000313" key="18">
    <source>
        <dbReference type="Proteomes" id="UP000001640"/>
    </source>
</evidence>
<evidence type="ECO:0000259" key="15">
    <source>
        <dbReference type="PROSITE" id="PS50102"/>
    </source>
</evidence>
<keyword evidence="14" id="KW-0175">Coiled coil</keyword>
<dbReference type="HOGENOM" id="CLU_043308_0_0_1"/>
<dbReference type="STRING" id="1064592.G0VCN6"/>
<dbReference type="InterPro" id="IPR012677">
    <property type="entry name" value="Nucleotide-bd_a/b_plait_sf"/>
</dbReference>
<keyword evidence="11" id="KW-0539">Nucleus</keyword>
<dbReference type="GO" id="GO:0000387">
    <property type="term" value="P:spliceosomal snRNP assembly"/>
    <property type="evidence" value="ECO:0007669"/>
    <property type="project" value="EnsemblFungi"/>
</dbReference>
<gene>
    <name evidence="17" type="primary">NCAS0C02560</name>
    <name evidence="17" type="ordered locus">NCAS_0C02560</name>
</gene>
<dbReference type="PANTHER" id="PTHR14089">
    <property type="entry name" value="PRE-MRNA-SPLICING FACTOR RBM22"/>
    <property type="match status" value="1"/>
</dbReference>
<dbReference type="OMA" id="WYNKWSQ"/>
<dbReference type="InterPro" id="IPR000571">
    <property type="entry name" value="Znf_CCCH"/>
</dbReference>
<sequence>MSSWRDKPARIQVKEKDLPSTIPQQNGLSFNVWYNKWSQGGSGNGGDRFVNPFKLEPTLHSGLTLGDKEGSRVFCLYFAKGMCCLGKKCHYLHHVPDEEDNLKLKGNDVLDCFGREKFSSYRDDMGGVGSFLKLNRSLYVGGISGAINNKTNLKPSQIESRIRFTFGKLGDVESVRYIADKNCAFVKYRYPMNAEFAKECMSNQTLLLSSDPEWEQRKEGSGLLVKWANEDPDPEAQKREMQEKTQETLRTMVNLLQKHEEKQQQQQQRNIVIEEAGSDDTDRLFDRTVLDKLQLKMSKSKRNHSALRDRIHKIMNK</sequence>
<dbReference type="InParanoid" id="G0VCN6"/>
<evidence type="ECO:0000256" key="1">
    <source>
        <dbReference type="ARBA" id="ARBA00004123"/>
    </source>
</evidence>
<comment type="subcellular location">
    <subcellularLocation>
        <location evidence="1">Nucleus</location>
    </subcellularLocation>
</comment>
<dbReference type="GO" id="GO:0045787">
    <property type="term" value="P:positive regulation of cell cycle"/>
    <property type="evidence" value="ECO:0007669"/>
    <property type="project" value="EnsemblFungi"/>
</dbReference>
<dbReference type="GO" id="GO:0017070">
    <property type="term" value="F:U6 snRNA binding"/>
    <property type="evidence" value="ECO:0007669"/>
    <property type="project" value="EnsemblFungi"/>
</dbReference>
<dbReference type="AlphaFoldDB" id="G0VCN6"/>
<evidence type="ECO:0000256" key="10">
    <source>
        <dbReference type="ARBA" id="ARBA00023187"/>
    </source>
</evidence>
<reference evidence="17 18" key="1">
    <citation type="journal article" date="2011" name="Proc. Natl. Acad. Sci. U.S.A.">
        <title>Evolutionary erosion of yeast sex chromosomes by mating-type switching accidents.</title>
        <authorList>
            <person name="Gordon J.L."/>
            <person name="Armisen D."/>
            <person name="Proux-Wera E."/>
            <person name="Oheigeartaigh S.S."/>
            <person name="Byrne K.P."/>
            <person name="Wolfe K.H."/>
        </authorList>
    </citation>
    <scope>NUCLEOTIDE SEQUENCE [LARGE SCALE GENOMIC DNA]</scope>
    <source>
        <strain evidence="18">ATCC 76901 / BCRC 22586 / CBS 4309 / NBRC 1992 / NRRL Y-12630</strain>
    </source>
</reference>
<evidence type="ECO:0000256" key="13">
    <source>
        <dbReference type="PROSITE-ProRule" id="PRU00723"/>
    </source>
</evidence>
<evidence type="ECO:0000259" key="16">
    <source>
        <dbReference type="PROSITE" id="PS50103"/>
    </source>
</evidence>
<keyword evidence="18" id="KW-1185">Reference proteome</keyword>
<dbReference type="eggNOG" id="KOG0118">
    <property type="taxonomic scope" value="Eukaryota"/>
</dbReference>
<dbReference type="EMBL" id="HE576754">
    <property type="protein sequence ID" value="CCC69246.1"/>
    <property type="molecule type" value="Genomic_DNA"/>
</dbReference>
<dbReference type="Pfam" id="PF16131">
    <property type="entry name" value="Torus"/>
    <property type="match status" value="1"/>
</dbReference>
<name>G0VCN6_NAUCA</name>
<evidence type="ECO:0000256" key="7">
    <source>
        <dbReference type="ARBA" id="ARBA00022771"/>
    </source>
</evidence>
<reference key="2">
    <citation type="submission" date="2011-08" db="EMBL/GenBank/DDBJ databases">
        <title>Genome sequence of Naumovozyma castellii.</title>
        <authorList>
            <person name="Gordon J.L."/>
            <person name="Armisen D."/>
            <person name="Proux-Wera E."/>
            <person name="OhEigeartaigh S.S."/>
            <person name="Byrne K.P."/>
            <person name="Wolfe K.H."/>
        </authorList>
    </citation>
    <scope>NUCLEOTIDE SEQUENCE</scope>
    <source>
        <strain>Type strain:CBS 4309</strain>
    </source>
</reference>
<evidence type="ECO:0000256" key="11">
    <source>
        <dbReference type="ARBA" id="ARBA00023242"/>
    </source>
</evidence>
<evidence type="ECO:0000256" key="5">
    <source>
        <dbReference type="ARBA" id="ARBA00022723"/>
    </source>
</evidence>
<feature type="coiled-coil region" evidence="14">
    <location>
        <begin position="242"/>
        <end position="310"/>
    </location>
</feature>
<dbReference type="PROSITE" id="PS50103">
    <property type="entry name" value="ZF_C3H1"/>
    <property type="match status" value="1"/>
</dbReference>
<feature type="domain" description="C3H1-type" evidence="16">
    <location>
        <begin position="69"/>
        <end position="96"/>
    </location>
</feature>
<keyword evidence="4" id="KW-0507">mRNA processing</keyword>
<dbReference type="GO" id="GO:0008270">
    <property type="term" value="F:zinc ion binding"/>
    <property type="evidence" value="ECO:0007669"/>
    <property type="project" value="UniProtKB-KW"/>
</dbReference>
<comment type="similarity">
    <text evidence="2">Belongs to the RRM CWC2 family.</text>
</comment>
<dbReference type="GO" id="GO:0071007">
    <property type="term" value="C:U2-type catalytic step 2 spliceosome"/>
    <property type="evidence" value="ECO:0007669"/>
    <property type="project" value="EnsemblFungi"/>
</dbReference>
<proteinExistence type="inferred from homology"/>
<dbReference type="GO" id="GO:0033120">
    <property type="term" value="P:positive regulation of RNA splicing"/>
    <property type="evidence" value="ECO:0007669"/>
    <property type="project" value="EnsemblFungi"/>
</dbReference>
<evidence type="ECO:0000256" key="6">
    <source>
        <dbReference type="ARBA" id="ARBA00022728"/>
    </source>
</evidence>
<dbReference type="PANTHER" id="PTHR14089:SF2">
    <property type="entry name" value="PRE-MRNA-SPLICING FACTOR CWC2"/>
    <property type="match status" value="1"/>
</dbReference>
<keyword evidence="8 13" id="KW-0862">Zinc</keyword>
<evidence type="ECO:0000256" key="3">
    <source>
        <dbReference type="ARBA" id="ARBA00017295"/>
    </source>
</evidence>
<keyword evidence="9 12" id="KW-0694">RNA-binding</keyword>
<dbReference type="Pfam" id="PF00076">
    <property type="entry name" value="RRM_1"/>
    <property type="match status" value="1"/>
</dbReference>
<dbReference type="PROSITE" id="PS50102">
    <property type="entry name" value="RRM"/>
    <property type="match status" value="1"/>
</dbReference>
<dbReference type="GeneID" id="96902829"/>
<dbReference type="GO" id="GO:0036002">
    <property type="term" value="F:pre-mRNA binding"/>
    <property type="evidence" value="ECO:0007669"/>
    <property type="project" value="EnsemblFungi"/>
</dbReference>
<keyword evidence="10" id="KW-0508">mRNA splicing</keyword>
<dbReference type="Gene3D" id="3.30.70.330">
    <property type="match status" value="1"/>
</dbReference>
<evidence type="ECO:0000313" key="17">
    <source>
        <dbReference type="EMBL" id="CCC69246.1"/>
    </source>
</evidence>
<dbReference type="GO" id="GO:0071006">
    <property type="term" value="C:U2-type catalytic step 1 spliceosome"/>
    <property type="evidence" value="ECO:0007669"/>
    <property type="project" value="EnsemblFungi"/>
</dbReference>
<dbReference type="FunCoup" id="G0VCN6">
    <property type="interactions" value="255"/>
</dbReference>
<dbReference type="RefSeq" id="XP_003675612.1">
    <property type="nucleotide sequence ID" value="XM_003675564.1"/>
</dbReference>
<evidence type="ECO:0000256" key="8">
    <source>
        <dbReference type="ARBA" id="ARBA00022833"/>
    </source>
</evidence>
<dbReference type="OrthoDB" id="10251848at2759"/>
<feature type="zinc finger region" description="C3H1-type" evidence="13">
    <location>
        <begin position="69"/>
        <end position="96"/>
    </location>
</feature>
<dbReference type="InterPro" id="IPR000504">
    <property type="entry name" value="RRM_dom"/>
</dbReference>
<evidence type="ECO:0000256" key="9">
    <source>
        <dbReference type="ARBA" id="ARBA00022884"/>
    </source>
</evidence>
<dbReference type="KEGG" id="ncs:NCAS_0C02560"/>
<feature type="domain" description="RRM" evidence="15">
    <location>
        <begin position="136"/>
        <end position="230"/>
    </location>
</feature>
<protein>
    <recommendedName>
        <fullName evidence="3">Pre-mRNA-splicing factor CWC2</fullName>
    </recommendedName>
</protein>
<keyword evidence="6" id="KW-0747">Spliceosome</keyword>
<keyword evidence="7 13" id="KW-0863">Zinc-finger</keyword>
<dbReference type="Proteomes" id="UP000001640">
    <property type="component" value="Chromosome 3"/>
</dbReference>
<dbReference type="SUPFAM" id="SSF54928">
    <property type="entry name" value="RNA-binding domain, RBD"/>
    <property type="match status" value="1"/>
</dbReference>